<evidence type="ECO:0000313" key="5">
    <source>
        <dbReference type="Proteomes" id="UP001228049"/>
    </source>
</evidence>
<dbReference type="PANTHER" id="PTHR47577:SF2">
    <property type="entry name" value="THAP DOMAIN CONTAINING 9"/>
    <property type="match status" value="1"/>
</dbReference>
<protein>
    <submittedName>
        <fullName evidence="4">DNA transposase THAP9</fullName>
    </submittedName>
</protein>
<gene>
    <name evidence="4" type="ORF">KUDE01_004862</name>
</gene>
<evidence type="ECO:0000259" key="1">
    <source>
        <dbReference type="Pfam" id="PF21787"/>
    </source>
</evidence>
<dbReference type="InterPro" id="IPR048365">
    <property type="entry name" value="TNP-like_RNaseH_N"/>
</dbReference>
<sequence>MGDGNNETDVATEALVFMVVGLQGHWKAPIAYYLTKSLSPETQRVLLSHALEELHARGIRVVSVTMDGHASNVSMCNQLGCELKGNPQEPLKTSFPHPWTSDKVFVMMDACHMLKLARNMLQAYSPIATTTGQIKWRFINHLNDVQKKDGLYAANKITDKHVYFENHKMRVSLAAQTLSRSVSVALRTMRDLRYSQFKDCEATVEFIEIIDRLFDTMNGRNPRAKGLKSPLGALNWIERKAFLSRAREYLSVIGFVINIDTLMLMIPELLQVQRYVLTYRFSQDHLELLFNSIRASGGWNNNPSARQFQAIFRRLMVRCGVSL</sequence>
<feature type="domain" description="Transposable element P transposase-like RNase H C-terminal" evidence="3">
    <location>
        <begin position="279"/>
        <end position="313"/>
    </location>
</feature>
<comment type="caution">
    <text evidence="4">The sequence shown here is derived from an EMBL/GenBank/DDBJ whole genome shotgun (WGS) entry which is preliminary data.</text>
</comment>
<reference evidence="4" key="1">
    <citation type="submission" date="2023-04" db="EMBL/GenBank/DDBJ databases">
        <title>Chromosome-level genome of Chaenocephalus aceratus.</title>
        <authorList>
            <person name="Park H."/>
        </authorList>
    </citation>
    <scope>NUCLEOTIDE SEQUENCE</scope>
    <source>
        <strain evidence="4">DE</strain>
        <tissue evidence="4">Muscle</tissue>
    </source>
</reference>
<feature type="domain" description="Transposable element P transposase-like GTP-binding insertion" evidence="2">
    <location>
        <begin position="111"/>
        <end position="230"/>
    </location>
</feature>
<dbReference type="EMBL" id="JASDAP010000006">
    <property type="protein sequence ID" value="KAK1901897.1"/>
    <property type="molecule type" value="Genomic_DNA"/>
</dbReference>
<name>A0AAD9FGL8_DISEL</name>
<dbReference type="Pfam" id="PF21789">
    <property type="entry name" value="TNP-like_RNaseH_C"/>
    <property type="match status" value="1"/>
</dbReference>
<dbReference type="InterPro" id="IPR048366">
    <property type="entry name" value="TNP-like_GBD"/>
</dbReference>
<dbReference type="PANTHER" id="PTHR47577">
    <property type="entry name" value="THAP DOMAIN-CONTAINING PROTEIN 6"/>
    <property type="match status" value="1"/>
</dbReference>
<evidence type="ECO:0000313" key="4">
    <source>
        <dbReference type="EMBL" id="KAK1901897.1"/>
    </source>
</evidence>
<dbReference type="Pfam" id="PF21788">
    <property type="entry name" value="TNP-like_GBD"/>
    <property type="match status" value="1"/>
</dbReference>
<organism evidence="4 5">
    <name type="scientific">Dissostichus eleginoides</name>
    <name type="common">Patagonian toothfish</name>
    <name type="synonym">Dissostichus amissus</name>
    <dbReference type="NCBI Taxonomy" id="100907"/>
    <lineage>
        <taxon>Eukaryota</taxon>
        <taxon>Metazoa</taxon>
        <taxon>Chordata</taxon>
        <taxon>Craniata</taxon>
        <taxon>Vertebrata</taxon>
        <taxon>Euteleostomi</taxon>
        <taxon>Actinopterygii</taxon>
        <taxon>Neopterygii</taxon>
        <taxon>Teleostei</taxon>
        <taxon>Neoteleostei</taxon>
        <taxon>Acanthomorphata</taxon>
        <taxon>Eupercaria</taxon>
        <taxon>Perciformes</taxon>
        <taxon>Notothenioidei</taxon>
        <taxon>Nototheniidae</taxon>
        <taxon>Dissostichus</taxon>
    </lineage>
</organism>
<dbReference type="InterPro" id="IPR048367">
    <property type="entry name" value="TNP-like_RNaseH_C"/>
</dbReference>
<proteinExistence type="predicted"/>
<feature type="domain" description="Transposable element P transposase-like RNase H" evidence="1">
    <location>
        <begin position="5"/>
        <end position="80"/>
    </location>
</feature>
<accession>A0AAD9FGL8</accession>
<evidence type="ECO:0000259" key="3">
    <source>
        <dbReference type="Pfam" id="PF21789"/>
    </source>
</evidence>
<evidence type="ECO:0000259" key="2">
    <source>
        <dbReference type="Pfam" id="PF21788"/>
    </source>
</evidence>
<dbReference type="AlphaFoldDB" id="A0AAD9FGL8"/>
<keyword evidence="5" id="KW-1185">Reference proteome</keyword>
<dbReference type="Proteomes" id="UP001228049">
    <property type="component" value="Unassembled WGS sequence"/>
</dbReference>
<dbReference type="Pfam" id="PF21787">
    <property type="entry name" value="TNP-like_RNaseH_N"/>
    <property type="match status" value="1"/>
</dbReference>